<reference evidence="5 6" key="1">
    <citation type="submission" date="2018-01" db="EMBL/GenBank/DDBJ databases">
        <title>Complete genome sequence of Salinigranum rubrum GX10T, an extremely halophilic archaeon isolated from a marine solar saltern.</title>
        <authorList>
            <person name="Han S."/>
        </authorList>
    </citation>
    <scope>NUCLEOTIDE SEQUENCE [LARGE SCALE GENOMIC DNA]</scope>
    <source>
        <strain evidence="5 6">GX10</strain>
    </source>
</reference>
<dbReference type="Pfam" id="PF15915">
    <property type="entry name" value="BAT"/>
    <property type="match status" value="1"/>
</dbReference>
<evidence type="ECO:0000313" key="5">
    <source>
        <dbReference type="EMBL" id="AUV80486.1"/>
    </source>
</evidence>
<dbReference type="AlphaFoldDB" id="A0A2I8VEY8"/>
<dbReference type="Pfam" id="PF04967">
    <property type="entry name" value="HTH_10"/>
    <property type="match status" value="1"/>
</dbReference>
<dbReference type="InterPro" id="IPR031803">
    <property type="entry name" value="BAT_GAF/HTH-assoc"/>
</dbReference>
<evidence type="ECO:0000256" key="2">
    <source>
        <dbReference type="ARBA" id="ARBA00023163"/>
    </source>
</evidence>
<proteinExistence type="predicted"/>
<evidence type="ECO:0000259" key="3">
    <source>
        <dbReference type="Pfam" id="PF04967"/>
    </source>
</evidence>
<evidence type="ECO:0000313" key="6">
    <source>
        <dbReference type="Proteomes" id="UP000236584"/>
    </source>
</evidence>
<name>A0A2I8VEY8_9EURY</name>
<keyword evidence="1" id="KW-0805">Transcription regulation</keyword>
<dbReference type="GeneID" id="35590713"/>
<sequence>MSIVAEFTIEADQFLLGRVLRAGGGMDIEIERVVPASKQVMPYVWVSGGDRAAFEEAVRATDEVRELVHLDTIGDRSLYRIGWDETVESLIYGMVETNATILEAHGQDNWLFRIRFNDHESLSAFSEYCQIHDIRLNVRRVHNLTADELDDDPFGLTSEQREAIELALEKGYFEVPRRATLSDLAEDLHVSQQAVSERLRRGTQKVMQSLSDGTFRSVGR</sequence>
<dbReference type="PANTHER" id="PTHR34236:SF1">
    <property type="entry name" value="DIMETHYL SULFOXIDE REDUCTASE TRANSCRIPTIONAL ACTIVATOR"/>
    <property type="match status" value="1"/>
</dbReference>
<feature type="domain" description="HTH bat-type" evidence="3">
    <location>
        <begin position="156"/>
        <end position="207"/>
    </location>
</feature>
<keyword evidence="2" id="KW-0804">Transcription</keyword>
<keyword evidence="6" id="KW-1185">Reference proteome</keyword>
<gene>
    <name evidence="5" type="ORF">C2R22_01450</name>
</gene>
<dbReference type="OrthoDB" id="202021at2157"/>
<dbReference type="Proteomes" id="UP000236584">
    <property type="component" value="Chromosome"/>
</dbReference>
<dbReference type="SUPFAM" id="SSF88659">
    <property type="entry name" value="Sigma3 and sigma4 domains of RNA polymerase sigma factors"/>
    <property type="match status" value="1"/>
</dbReference>
<dbReference type="EMBL" id="CP026309">
    <property type="protein sequence ID" value="AUV80486.1"/>
    <property type="molecule type" value="Genomic_DNA"/>
</dbReference>
<evidence type="ECO:0000256" key="1">
    <source>
        <dbReference type="ARBA" id="ARBA00023015"/>
    </source>
</evidence>
<evidence type="ECO:0000259" key="4">
    <source>
        <dbReference type="Pfam" id="PF15915"/>
    </source>
</evidence>
<dbReference type="InterPro" id="IPR013324">
    <property type="entry name" value="RNA_pol_sigma_r3/r4-like"/>
</dbReference>
<feature type="domain" description="Bacterioopsin transcriptional activator GAF and HTH associated" evidence="4">
    <location>
        <begin position="6"/>
        <end position="143"/>
    </location>
</feature>
<dbReference type="RefSeq" id="WP_103423994.1">
    <property type="nucleotide sequence ID" value="NZ_CP026309.1"/>
</dbReference>
<accession>A0A2I8VEY8</accession>
<protein>
    <submittedName>
        <fullName evidence="5">Bacterio-opsin activator</fullName>
    </submittedName>
</protein>
<dbReference type="KEGG" id="srub:C2R22_01450"/>
<dbReference type="PANTHER" id="PTHR34236">
    <property type="entry name" value="DIMETHYL SULFOXIDE REDUCTASE TRANSCRIPTIONAL ACTIVATOR"/>
    <property type="match status" value="1"/>
</dbReference>
<organism evidence="5 6">
    <name type="scientific">Salinigranum rubrum</name>
    <dbReference type="NCBI Taxonomy" id="755307"/>
    <lineage>
        <taxon>Archaea</taxon>
        <taxon>Methanobacteriati</taxon>
        <taxon>Methanobacteriota</taxon>
        <taxon>Stenosarchaea group</taxon>
        <taxon>Halobacteria</taxon>
        <taxon>Halobacteriales</taxon>
        <taxon>Haloferacaceae</taxon>
        <taxon>Salinigranum</taxon>
    </lineage>
</organism>
<dbReference type="InterPro" id="IPR007050">
    <property type="entry name" value="HTH_bacterioopsin"/>
</dbReference>